<feature type="compositionally biased region" description="Pro residues" evidence="1">
    <location>
        <begin position="15"/>
        <end position="72"/>
    </location>
</feature>
<evidence type="ECO:0000313" key="2">
    <source>
        <dbReference type="EMBL" id="GAA2954269.1"/>
    </source>
</evidence>
<name>A0ABP6JXR5_9ACTN</name>
<proteinExistence type="predicted"/>
<protein>
    <submittedName>
        <fullName evidence="2">Uncharacterized protein</fullName>
    </submittedName>
</protein>
<dbReference type="EMBL" id="BAAAUD010000042">
    <property type="protein sequence ID" value="GAA2954269.1"/>
    <property type="molecule type" value="Genomic_DNA"/>
</dbReference>
<evidence type="ECO:0000256" key="1">
    <source>
        <dbReference type="SAM" id="MobiDB-lite"/>
    </source>
</evidence>
<organism evidence="2 3">
    <name type="scientific">Streptomyces enissocaesilis</name>
    <dbReference type="NCBI Taxonomy" id="332589"/>
    <lineage>
        <taxon>Bacteria</taxon>
        <taxon>Bacillati</taxon>
        <taxon>Actinomycetota</taxon>
        <taxon>Actinomycetes</taxon>
        <taxon>Kitasatosporales</taxon>
        <taxon>Streptomycetaceae</taxon>
        <taxon>Streptomyces</taxon>
        <taxon>Streptomyces rochei group</taxon>
    </lineage>
</organism>
<gene>
    <name evidence="2" type="ORF">GCM10010446_44180</name>
</gene>
<dbReference type="Proteomes" id="UP001500403">
    <property type="component" value="Unassembled WGS sequence"/>
</dbReference>
<feature type="region of interest" description="Disordered" evidence="1">
    <location>
        <begin position="1"/>
        <end position="82"/>
    </location>
</feature>
<reference evidence="3" key="1">
    <citation type="journal article" date="2019" name="Int. J. Syst. Evol. Microbiol.">
        <title>The Global Catalogue of Microorganisms (GCM) 10K type strain sequencing project: providing services to taxonomists for standard genome sequencing and annotation.</title>
        <authorList>
            <consortium name="The Broad Institute Genomics Platform"/>
            <consortium name="The Broad Institute Genome Sequencing Center for Infectious Disease"/>
            <person name="Wu L."/>
            <person name="Ma J."/>
        </authorList>
    </citation>
    <scope>NUCLEOTIDE SEQUENCE [LARGE SCALE GENOMIC DNA]</scope>
    <source>
        <strain evidence="3">JCM 9088</strain>
    </source>
</reference>
<keyword evidence="3" id="KW-1185">Reference proteome</keyword>
<sequence>MEQNQAGHPGGGAPGPYPQPPYQPRQGFGPPPPAFAPAPGPFPAPVPAPATAPGPFPGPAPATAPGPFPGPASVPAGPDFLATDPRNAVVVDAQGVSLERDGATADFPWQDIRTVHCKPGTWGHVLTVAVVLPDGRFFEGAVTARDQAKLQEWFAELAPVLAHYLAGRAGR</sequence>
<evidence type="ECO:0000313" key="3">
    <source>
        <dbReference type="Proteomes" id="UP001500403"/>
    </source>
</evidence>
<accession>A0ABP6JXR5</accession>
<comment type="caution">
    <text evidence="2">The sequence shown here is derived from an EMBL/GenBank/DDBJ whole genome shotgun (WGS) entry which is preliminary data.</text>
</comment>